<dbReference type="EMBL" id="JACIUZ010000036">
    <property type="protein sequence ID" value="MBB1063150.1"/>
    <property type="molecule type" value="Genomic_DNA"/>
</dbReference>
<accession>A0A7W3TY41</accession>
<gene>
    <name evidence="2" type="ORF">H5R63_01205</name>
    <name evidence="1" type="ORF">H5R64_05155</name>
</gene>
<evidence type="ECO:0000313" key="4">
    <source>
        <dbReference type="Proteomes" id="UP000544052"/>
    </source>
</evidence>
<dbReference type="Proteomes" id="UP000518255">
    <property type="component" value="Unassembled WGS sequence"/>
</dbReference>
<dbReference type="RefSeq" id="WP_182580276.1">
    <property type="nucleotide sequence ID" value="NZ_JACIUY010000042.1"/>
</dbReference>
<evidence type="ECO:0000313" key="2">
    <source>
        <dbReference type="EMBL" id="MBB1085434.1"/>
    </source>
</evidence>
<sequence length="333" mass="38520">MPSSKNETPEISVGEISYSSINVDNIHGLKCTTVKKPQNFVFTDGIHEYKWSATDSQLFMKFHNKDISLETWPVHYVDDAFAFFENMGSETVEKTISHSWVLKVEPYSGFNAFMGQPKLARKNNARERRIQRIKEKYAKALSDEQLMELGDKLNSLLLPNWSKDADKPEMIAIRQNLIDYVKSLGNSDLLAEIQKVVYRPSDELELRIPNAWEFHQAYPDFFTDKPIFKNGTKKCVESKEDRTFKLRFVPSGDEIEAYINQSSGKAIESTGKQTILGQWIHRNIFQLKPYEQLTQSKLDEMGINAIRLTKKQDAVELSFTWIDPNNKPDDYWS</sequence>
<keyword evidence="4" id="KW-1185">Reference proteome</keyword>
<dbReference type="EMBL" id="JACIUY010000042">
    <property type="protein sequence ID" value="MBB1085434.1"/>
    <property type="molecule type" value="Genomic_DNA"/>
</dbReference>
<evidence type="ECO:0000313" key="1">
    <source>
        <dbReference type="EMBL" id="MBB1063150.1"/>
    </source>
</evidence>
<dbReference type="AlphaFoldDB" id="A0A7W3TY41"/>
<organism evidence="2 3">
    <name type="scientific">Limosilactobacillus fastidiosus</name>
    <dbReference type="NCBI Taxonomy" id="2759855"/>
    <lineage>
        <taxon>Bacteria</taxon>
        <taxon>Bacillati</taxon>
        <taxon>Bacillota</taxon>
        <taxon>Bacilli</taxon>
        <taxon>Lactobacillales</taxon>
        <taxon>Lactobacillaceae</taxon>
        <taxon>Limosilactobacillus</taxon>
    </lineage>
</organism>
<reference evidence="3 4" key="1">
    <citation type="submission" date="2020-07" db="EMBL/GenBank/DDBJ databases">
        <title>Description of Limosilactobacillus balticus sp. nov., Limosilactobacillus agrestis sp. nov., Limosilactobacillus albertensis sp. nov., Limosilactobacillus rudii sp. nov., Limosilactobacillus fastidiosus sp. nov., five novel Limosilactobacillus species isolated from the vertebrate gastrointestinal tract, and proposal of 6 subspecies of Limosilactobacillus reuteri adapted to the gastrointestinal tract of specific vertebrate hosts.</title>
        <authorList>
            <person name="Li F."/>
            <person name="Cheng C."/>
            <person name="Zheng J."/>
            <person name="Quevedo R.M."/>
            <person name="Li J."/>
            <person name="Roos S."/>
            <person name="Gaenzle M.G."/>
            <person name="Walter J."/>
        </authorList>
    </citation>
    <scope>NUCLEOTIDE SEQUENCE [LARGE SCALE GENOMIC DNA]</scope>
    <source>
        <strain evidence="2 3">WF-MA3-C</strain>
        <strain evidence="1 4">WF-MO7-1</strain>
    </source>
</reference>
<name>A0A7W3TY41_9LACO</name>
<dbReference type="Proteomes" id="UP000544052">
    <property type="component" value="Unassembled WGS sequence"/>
</dbReference>
<proteinExistence type="predicted"/>
<comment type="caution">
    <text evidence="2">The sequence shown here is derived from an EMBL/GenBank/DDBJ whole genome shotgun (WGS) entry which is preliminary data.</text>
</comment>
<protein>
    <submittedName>
        <fullName evidence="2">Uncharacterized protein</fullName>
    </submittedName>
</protein>
<evidence type="ECO:0000313" key="3">
    <source>
        <dbReference type="Proteomes" id="UP000518255"/>
    </source>
</evidence>